<gene>
    <name evidence="1" type="ORF">TGP89_209410</name>
</gene>
<sequence length="71" mass="7765">MEFYSFVCSFQGEEQPCLISNETGHLLVPLPSKVDGEERCISVRKAKKVEADCCVPRIHAGALEAVAQPSD</sequence>
<evidence type="ECO:0000313" key="2">
    <source>
        <dbReference type="Proteomes" id="UP000028828"/>
    </source>
</evidence>
<dbReference type="VEuPathDB" id="ToxoDB:TGP89_209410"/>
<evidence type="ECO:0000313" key="1">
    <source>
        <dbReference type="EMBL" id="KFG29237.1"/>
    </source>
</evidence>
<reference evidence="1 2" key="1">
    <citation type="submission" date="2014-03" db="EMBL/GenBank/DDBJ databases">
        <authorList>
            <person name="Sibley D."/>
            <person name="Venepally P."/>
            <person name="Karamycheva S."/>
            <person name="Hadjithomas M."/>
            <person name="Khan A."/>
            <person name="Brunk B."/>
            <person name="Roos D."/>
            <person name="Caler E."/>
            <person name="Lorenzi H."/>
        </authorList>
    </citation>
    <scope>NUCLEOTIDE SEQUENCE [LARGE SCALE GENOMIC DNA]</scope>
    <source>
        <strain evidence="2">p89</strain>
    </source>
</reference>
<dbReference type="EMBL" id="AEYI02002198">
    <property type="protein sequence ID" value="KFG29237.1"/>
    <property type="molecule type" value="Genomic_DNA"/>
</dbReference>
<comment type="caution">
    <text evidence="1">The sequence shown here is derived from an EMBL/GenBank/DDBJ whole genome shotgun (WGS) entry which is preliminary data.</text>
</comment>
<organism evidence="1 2">
    <name type="scientific">Toxoplasma gondii p89</name>
    <dbReference type="NCBI Taxonomy" id="943119"/>
    <lineage>
        <taxon>Eukaryota</taxon>
        <taxon>Sar</taxon>
        <taxon>Alveolata</taxon>
        <taxon>Apicomplexa</taxon>
        <taxon>Conoidasida</taxon>
        <taxon>Coccidia</taxon>
        <taxon>Eucoccidiorida</taxon>
        <taxon>Eimeriorina</taxon>
        <taxon>Sarcocystidae</taxon>
        <taxon>Toxoplasma</taxon>
    </lineage>
</organism>
<accession>A0A086JAR9</accession>
<dbReference type="AlphaFoldDB" id="A0A086JAR9"/>
<dbReference type="Proteomes" id="UP000028828">
    <property type="component" value="Unassembled WGS sequence"/>
</dbReference>
<name>A0A086JAR9_TOXGO</name>
<protein>
    <submittedName>
        <fullName evidence="1">Uncharacterized protein</fullName>
    </submittedName>
</protein>
<proteinExistence type="predicted"/>